<dbReference type="Pfam" id="PF00287">
    <property type="entry name" value="Na_K-ATPase"/>
    <property type="match status" value="2"/>
</dbReference>
<dbReference type="AlphaFoldDB" id="A0A673NAX4"/>
<comment type="function">
    <text evidence="17">This is the non-catalytic component of the active enzyme, which catalyzes the hydrolysis of ATP coupled with the exchange of Na(+) and K(+) ions across the plasma membrane.</text>
</comment>
<dbReference type="InterPro" id="IPR000402">
    <property type="entry name" value="Na/K_ATPase_sub_beta"/>
</dbReference>
<evidence type="ECO:0000256" key="16">
    <source>
        <dbReference type="ARBA" id="ARBA00023201"/>
    </source>
</evidence>
<evidence type="ECO:0000256" key="10">
    <source>
        <dbReference type="ARBA" id="ARBA00022989"/>
    </source>
</evidence>
<dbReference type="GO" id="GO:0006883">
    <property type="term" value="P:intracellular sodium ion homeostasis"/>
    <property type="evidence" value="ECO:0007669"/>
    <property type="project" value="TreeGrafter"/>
</dbReference>
<dbReference type="InterPro" id="IPR038702">
    <property type="entry name" value="Na/K_ATPase_sub_beta_sf"/>
</dbReference>
<keyword evidence="6" id="KW-0740">Sodium/potassium transport</keyword>
<sequence>MAKDDEKKESGEWKEFFWNPRTHELLGRTASSWGECALCKALDLTAARDSGMMIRPKGDPLEIVYNVEKTESWDSYIQALDNFLAPYNDSQQAMKNGACVPDQYFIQEDSGEVRNNPKRSCQFNRTMLGSCSGLEDRTYGYQDGKPCVLIKLNRVIGLKPSNDEKSPFVSCSAKVSKILPDLQPTLITNIEYFPQNGTFNLMYYPYYGKRAQVNYSQPLVAVKFTDISFNTDFNVECKIKSSTQFKISERDKFAGRVIFKLRINKA</sequence>
<dbReference type="PANTHER" id="PTHR11523:SF26">
    <property type="entry name" value="SODIUM_POTASSIUM-TRANSPORTING ATPASE SUBUNIT BETA-2"/>
    <property type="match status" value="1"/>
</dbReference>
<dbReference type="PROSITE" id="PS00391">
    <property type="entry name" value="ATPASE_NA_K_BETA_2"/>
    <property type="match status" value="1"/>
</dbReference>
<comment type="subcellular location">
    <subcellularLocation>
        <location evidence="1">Cell membrane</location>
        <topology evidence="1">Single-pass type II membrane protein</topology>
    </subcellularLocation>
    <subcellularLocation>
        <location evidence="17">Membrane</location>
    </subcellularLocation>
</comment>
<dbReference type="GO" id="GO:0036376">
    <property type="term" value="P:sodium ion export across plasma membrane"/>
    <property type="evidence" value="ECO:0007669"/>
    <property type="project" value="TreeGrafter"/>
</dbReference>
<evidence type="ECO:0000256" key="17">
    <source>
        <dbReference type="RuleBase" id="RU362099"/>
    </source>
</evidence>
<keyword evidence="13" id="KW-0472">Membrane</keyword>
<evidence type="ECO:0000256" key="3">
    <source>
        <dbReference type="ARBA" id="ARBA00022448"/>
    </source>
</evidence>
<evidence type="ECO:0000256" key="5">
    <source>
        <dbReference type="ARBA" id="ARBA00022538"/>
    </source>
</evidence>
<evidence type="ECO:0000256" key="7">
    <source>
        <dbReference type="ARBA" id="ARBA00022692"/>
    </source>
</evidence>
<dbReference type="GO" id="GO:0001671">
    <property type="term" value="F:ATPase activator activity"/>
    <property type="evidence" value="ECO:0007669"/>
    <property type="project" value="TreeGrafter"/>
</dbReference>
<keyword evidence="14" id="KW-1015">Disulfide bond</keyword>
<keyword evidence="15" id="KW-0325">Glycoprotein</keyword>
<dbReference type="GO" id="GO:0030007">
    <property type="term" value="P:intracellular potassium ion homeostasis"/>
    <property type="evidence" value="ECO:0007669"/>
    <property type="project" value="TreeGrafter"/>
</dbReference>
<accession>A0A673NAX4</accession>
<reference evidence="18" key="2">
    <citation type="submission" date="2025-09" db="UniProtKB">
        <authorList>
            <consortium name="Ensembl"/>
        </authorList>
    </citation>
    <scope>IDENTIFICATION</scope>
</reference>
<evidence type="ECO:0000256" key="9">
    <source>
        <dbReference type="ARBA" id="ARBA00022968"/>
    </source>
</evidence>
<evidence type="ECO:0000256" key="15">
    <source>
        <dbReference type="ARBA" id="ARBA00023180"/>
    </source>
</evidence>
<keyword evidence="7" id="KW-0812">Transmembrane</keyword>
<dbReference type="Gene3D" id="1.20.5.170">
    <property type="match status" value="1"/>
</dbReference>
<evidence type="ECO:0000256" key="11">
    <source>
        <dbReference type="ARBA" id="ARBA00023053"/>
    </source>
</evidence>
<keyword evidence="9" id="KW-0735">Signal-anchor</keyword>
<evidence type="ECO:0000256" key="12">
    <source>
        <dbReference type="ARBA" id="ARBA00023065"/>
    </source>
</evidence>
<dbReference type="NCBIfam" id="TIGR01107">
    <property type="entry name" value="Na_K_ATPase_bet"/>
    <property type="match status" value="1"/>
</dbReference>
<dbReference type="Ensembl" id="ENSSRHT00000100512.1">
    <property type="protein sequence ID" value="ENSSRHP00000097851.1"/>
    <property type="gene ID" value="ENSSRHG00000048049.1"/>
</dbReference>
<evidence type="ECO:0000256" key="2">
    <source>
        <dbReference type="ARBA" id="ARBA00005876"/>
    </source>
</evidence>
<evidence type="ECO:0000256" key="4">
    <source>
        <dbReference type="ARBA" id="ARBA00022475"/>
    </source>
</evidence>
<keyword evidence="12 17" id="KW-0406">Ion transport</keyword>
<proteinExistence type="inferred from homology"/>
<reference evidence="18" key="1">
    <citation type="submission" date="2025-08" db="UniProtKB">
        <authorList>
            <consortium name="Ensembl"/>
        </authorList>
    </citation>
    <scope>IDENTIFICATION</scope>
</reference>
<name>A0A673NAX4_9TELE</name>
<evidence type="ECO:0000256" key="14">
    <source>
        <dbReference type="ARBA" id="ARBA00023157"/>
    </source>
</evidence>
<keyword evidence="4" id="KW-1003">Cell membrane</keyword>
<keyword evidence="10" id="KW-1133">Transmembrane helix</keyword>
<keyword evidence="11" id="KW-0915">Sodium</keyword>
<evidence type="ECO:0000256" key="1">
    <source>
        <dbReference type="ARBA" id="ARBA00004401"/>
    </source>
</evidence>
<keyword evidence="3 17" id="KW-0813">Transport</keyword>
<evidence type="ECO:0000256" key="8">
    <source>
        <dbReference type="ARBA" id="ARBA00022958"/>
    </source>
</evidence>
<comment type="similarity">
    <text evidence="2 17">Belongs to the X(+)/potassium ATPases subunit beta family.</text>
</comment>
<evidence type="ECO:0000313" key="19">
    <source>
        <dbReference type="Proteomes" id="UP000472270"/>
    </source>
</evidence>
<evidence type="ECO:0000256" key="13">
    <source>
        <dbReference type="ARBA" id="ARBA00023136"/>
    </source>
</evidence>
<organism evidence="18 19">
    <name type="scientific">Sinocyclocheilus rhinocerous</name>
    <dbReference type="NCBI Taxonomy" id="307959"/>
    <lineage>
        <taxon>Eukaryota</taxon>
        <taxon>Metazoa</taxon>
        <taxon>Chordata</taxon>
        <taxon>Craniata</taxon>
        <taxon>Vertebrata</taxon>
        <taxon>Euteleostomi</taxon>
        <taxon>Actinopterygii</taxon>
        <taxon>Neopterygii</taxon>
        <taxon>Teleostei</taxon>
        <taxon>Ostariophysi</taxon>
        <taxon>Cypriniformes</taxon>
        <taxon>Cyprinidae</taxon>
        <taxon>Cyprininae</taxon>
        <taxon>Sinocyclocheilus</taxon>
    </lineage>
</organism>
<dbReference type="Proteomes" id="UP000472270">
    <property type="component" value="Unassembled WGS sequence"/>
</dbReference>
<gene>
    <name evidence="18" type="primary">LOC107756958</name>
</gene>
<evidence type="ECO:0000256" key="6">
    <source>
        <dbReference type="ARBA" id="ARBA00022607"/>
    </source>
</evidence>
<keyword evidence="19" id="KW-1185">Reference proteome</keyword>
<protein>
    <recommendedName>
        <fullName evidence="17">Sodium/potassium-transporting ATPase subunit beta</fullName>
    </recommendedName>
</protein>
<keyword evidence="16" id="KW-0739">Sodium transport</keyword>
<dbReference type="PANTHER" id="PTHR11523">
    <property type="entry name" value="SODIUM/POTASSIUM-DEPENDENT ATPASE BETA SUBUNIT"/>
    <property type="match status" value="1"/>
</dbReference>
<evidence type="ECO:0000313" key="18">
    <source>
        <dbReference type="Ensembl" id="ENSSRHP00000097851.1"/>
    </source>
</evidence>
<dbReference type="PROSITE" id="PS00390">
    <property type="entry name" value="ATPASE_NA_K_BETA_1"/>
    <property type="match status" value="1"/>
</dbReference>
<keyword evidence="8" id="KW-0630">Potassium</keyword>
<keyword evidence="5" id="KW-0633">Potassium transport</keyword>
<dbReference type="GO" id="GO:1990573">
    <property type="term" value="P:potassium ion import across plasma membrane"/>
    <property type="evidence" value="ECO:0007669"/>
    <property type="project" value="TreeGrafter"/>
</dbReference>
<dbReference type="GO" id="GO:0005890">
    <property type="term" value="C:sodium:potassium-exchanging ATPase complex"/>
    <property type="evidence" value="ECO:0007669"/>
    <property type="project" value="InterPro"/>
</dbReference>
<dbReference type="Gene3D" id="2.60.40.1660">
    <property type="entry name" value="Na, k-atpase alpha subunit"/>
    <property type="match status" value="1"/>
</dbReference>